<name>A0ABS3UD32_9ACTN</name>
<accession>A0ABS3UD32</accession>
<dbReference type="Proteomes" id="UP000679690">
    <property type="component" value="Unassembled WGS sequence"/>
</dbReference>
<organism evidence="1 2">
    <name type="scientific">Actinoplanes flavus</name>
    <dbReference type="NCBI Taxonomy" id="2820290"/>
    <lineage>
        <taxon>Bacteria</taxon>
        <taxon>Bacillati</taxon>
        <taxon>Actinomycetota</taxon>
        <taxon>Actinomycetes</taxon>
        <taxon>Micromonosporales</taxon>
        <taxon>Micromonosporaceae</taxon>
        <taxon>Actinoplanes</taxon>
    </lineage>
</organism>
<evidence type="ECO:0008006" key="3">
    <source>
        <dbReference type="Google" id="ProtNLM"/>
    </source>
</evidence>
<protein>
    <recommendedName>
        <fullName evidence="3">Sensor domain-containing protein</fullName>
    </recommendedName>
</protein>
<reference evidence="1 2" key="1">
    <citation type="submission" date="2021-03" db="EMBL/GenBank/DDBJ databases">
        <title>Actinoplanes flavus sp. nov., a novel actinomycete isolated from Coconut Palm rhizosphere soil.</title>
        <authorList>
            <person name="Luo X."/>
        </authorList>
    </citation>
    <scope>NUCLEOTIDE SEQUENCE [LARGE SCALE GENOMIC DNA]</scope>
    <source>
        <strain evidence="1 2">NEAU-H7</strain>
    </source>
</reference>
<sequence length="240" mass="25136">MSSGDFLRGGMMRAGLWVIAAAVTVTVLAGCSGTGDERAHTVDDSGAVSTVGHVPLRTLTAEQARSALLVAADLPTGWIAEPDTGAPKKDSSGDYDQCPAYDAVMQRVSRADDVSAEFTAPDGSDVSEALLPLAETDAQGMLADFSEAVTACKKLTTQMDSGVAFDMYFTALSFPQLADETFAFRTTATVFGRTVNLDMAVVRRGGVLVFIVQQAGEAIDTALTEEVARRAVTKVDAALN</sequence>
<dbReference type="EMBL" id="JAGFNS010000002">
    <property type="protein sequence ID" value="MBO3736672.1"/>
    <property type="molecule type" value="Genomic_DNA"/>
</dbReference>
<evidence type="ECO:0000313" key="2">
    <source>
        <dbReference type="Proteomes" id="UP000679690"/>
    </source>
</evidence>
<comment type="caution">
    <text evidence="1">The sequence shown here is derived from an EMBL/GenBank/DDBJ whole genome shotgun (WGS) entry which is preliminary data.</text>
</comment>
<proteinExistence type="predicted"/>
<keyword evidence="2" id="KW-1185">Reference proteome</keyword>
<evidence type="ECO:0000313" key="1">
    <source>
        <dbReference type="EMBL" id="MBO3736672.1"/>
    </source>
</evidence>
<gene>
    <name evidence="1" type="ORF">J5X75_03950</name>
</gene>